<keyword evidence="10" id="KW-1185">Reference proteome</keyword>
<keyword evidence="6 7" id="KW-0472">Membrane</keyword>
<feature type="transmembrane region" description="Helical" evidence="7">
    <location>
        <begin position="184"/>
        <end position="209"/>
    </location>
</feature>
<evidence type="ECO:0000313" key="9">
    <source>
        <dbReference type="EMBL" id="PPK81877.1"/>
    </source>
</evidence>
<dbReference type="Pfam" id="PF00528">
    <property type="entry name" value="BPD_transp_1"/>
    <property type="match status" value="1"/>
</dbReference>
<evidence type="ECO:0000259" key="8">
    <source>
        <dbReference type="PROSITE" id="PS50928"/>
    </source>
</evidence>
<dbReference type="SUPFAM" id="SSF161098">
    <property type="entry name" value="MetI-like"/>
    <property type="match status" value="1"/>
</dbReference>
<feature type="transmembrane region" description="Helical" evidence="7">
    <location>
        <begin position="108"/>
        <end position="130"/>
    </location>
</feature>
<dbReference type="RefSeq" id="WP_104435847.1">
    <property type="nucleotide sequence ID" value="NZ_PTJA01000003.1"/>
</dbReference>
<protein>
    <submittedName>
        <fullName evidence="9">Carbohydrate ABC transporter membrane protein 2 (CUT1 family)</fullName>
    </submittedName>
</protein>
<dbReference type="InterPro" id="IPR000515">
    <property type="entry name" value="MetI-like"/>
</dbReference>
<accession>A0A2S6HVF3</accession>
<dbReference type="Gene3D" id="1.10.3720.10">
    <property type="entry name" value="MetI-like"/>
    <property type="match status" value="1"/>
</dbReference>
<organism evidence="9 10">
    <name type="scientific">Lacrimispora xylanisolvens</name>
    <dbReference type="NCBI Taxonomy" id="384636"/>
    <lineage>
        <taxon>Bacteria</taxon>
        <taxon>Bacillati</taxon>
        <taxon>Bacillota</taxon>
        <taxon>Clostridia</taxon>
        <taxon>Lachnospirales</taxon>
        <taxon>Lachnospiraceae</taxon>
        <taxon>Lacrimispora</taxon>
    </lineage>
</organism>
<evidence type="ECO:0000313" key="10">
    <source>
        <dbReference type="Proteomes" id="UP000237749"/>
    </source>
</evidence>
<keyword evidence="2 7" id="KW-0813">Transport</keyword>
<dbReference type="PANTHER" id="PTHR43744:SF8">
    <property type="entry name" value="SN-GLYCEROL-3-PHOSPHATE TRANSPORT SYSTEM PERMEASE PROTEIN UGPE"/>
    <property type="match status" value="1"/>
</dbReference>
<dbReference type="PANTHER" id="PTHR43744">
    <property type="entry name" value="ABC TRANSPORTER PERMEASE PROTEIN MG189-RELATED-RELATED"/>
    <property type="match status" value="1"/>
</dbReference>
<sequence length="283" mass="32116">MKSAKTKKRTSRILVFMMKILVGIIMFSPIIWVLTGSFKTLTEFTSSSGIFPQKETLENYQYIFYHSNYVLYVRNTVLLMAGTTAGTLISSSLVAYPLARMEFPGKNMIFSLIVGTMMIPNIALIVPQYIMFGKVGWLDSLLPMIVPAFFAYPYNVFLFRQFFRSIPKELDEAATMDGCSRIGIFFRVLIPLSKSTFTTIGVLSCVFWWNELTQPVFYINSDKWRTLTIALMTTFMYTSGNAFVINWPSIMAASTLMILPPMLLYLFGSRFLVEGIKTSGLKG</sequence>
<feature type="transmembrane region" description="Helical" evidence="7">
    <location>
        <begin position="142"/>
        <end position="163"/>
    </location>
</feature>
<dbReference type="Proteomes" id="UP000237749">
    <property type="component" value="Unassembled WGS sequence"/>
</dbReference>
<dbReference type="InterPro" id="IPR035906">
    <property type="entry name" value="MetI-like_sf"/>
</dbReference>
<dbReference type="OrthoDB" id="9782004at2"/>
<comment type="similarity">
    <text evidence="7">Belongs to the binding-protein-dependent transport system permease family.</text>
</comment>
<keyword evidence="5 7" id="KW-1133">Transmembrane helix</keyword>
<dbReference type="GO" id="GO:0005886">
    <property type="term" value="C:plasma membrane"/>
    <property type="evidence" value="ECO:0007669"/>
    <property type="project" value="UniProtKB-SubCell"/>
</dbReference>
<dbReference type="GO" id="GO:0055085">
    <property type="term" value="P:transmembrane transport"/>
    <property type="evidence" value="ECO:0007669"/>
    <property type="project" value="InterPro"/>
</dbReference>
<gene>
    <name evidence="9" type="ORF">BXY41_10384</name>
</gene>
<evidence type="ECO:0000256" key="3">
    <source>
        <dbReference type="ARBA" id="ARBA00022475"/>
    </source>
</evidence>
<evidence type="ECO:0000256" key="6">
    <source>
        <dbReference type="ARBA" id="ARBA00023136"/>
    </source>
</evidence>
<feature type="transmembrane region" description="Helical" evidence="7">
    <location>
        <begin position="77"/>
        <end position="96"/>
    </location>
</feature>
<proteinExistence type="inferred from homology"/>
<feature type="transmembrane region" description="Helical" evidence="7">
    <location>
        <begin position="245"/>
        <end position="267"/>
    </location>
</feature>
<evidence type="ECO:0000256" key="7">
    <source>
        <dbReference type="RuleBase" id="RU363032"/>
    </source>
</evidence>
<comment type="subcellular location">
    <subcellularLocation>
        <location evidence="1 7">Cell membrane</location>
        <topology evidence="1 7">Multi-pass membrane protein</topology>
    </subcellularLocation>
</comment>
<evidence type="ECO:0000256" key="1">
    <source>
        <dbReference type="ARBA" id="ARBA00004651"/>
    </source>
</evidence>
<reference evidence="9 10" key="1">
    <citation type="submission" date="2018-02" db="EMBL/GenBank/DDBJ databases">
        <title>Genomic Encyclopedia of Archaeal and Bacterial Type Strains, Phase II (KMG-II): from individual species to whole genera.</title>
        <authorList>
            <person name="Goeker M."/>
        </authorList>
    </citation>
    <scope>NUCLEOTIDE SEQUENCE [LARGE SCALE GENOMIC DNA]</scope>
    <source>
        <strain evidence="9 10">DSM 3808</strain>
    </source>
</reference>
<name>A0A2S6HVF3_9FIRM</name>
<feature type="domain" description="ABC transmembrane type-1" evidence="8">
    <location>
        <begin position="73"/>
        <end position="268"/>
    </location>
</feature>
<evidence type="ECO:0000256" key="5">
    <source>
        <dbReference type="ARBA" id="ARBA00022989"/>
    </source>
</evidence>
<keyword evidence="4 7" id="KW-0812">Transmembrane</keyword>
<keyword evidence="3" id="KW-1003">Cell membrane</keyword>
<evidence type="ECO:0000256" key="4">
    <source>
        <dbReference type="ARBA" id="ARBA00022692"/>
    </source>
</evidence>
<feature type="transmembrane region" description="Helical" evidence="7">
    <location>
        <begin position="12"/>
        <end position="34"/>
    </location>
</feature>
<dbReference type="EMBL" id="PTJA01000003">
    <property type="protein sequence ID" value="PPK81877.1"/>
    <property type="molecule type" value="Genomic_DNA"/>
</dbReference>
<comment type="caution">
    <text evidence="9">The sequence shown here is derived from an EMBL/GenBank/DDBJ whole genome shotgun (WGS) entry which is preliminary data.</text>
</comment>
<dbReference type="PROSITE" id="PS50928">
    <property type="entry name" value="ABC_TM1"/>
    <property type="match status" value="1"/>
</dbReference>
<dbReference type="AlphaFoldDB" id="A0A2S6HVF3"/>
<dbReference type="CDD" id="cd06261">
    <property type="entry name" value="TM_PBP2"/>
    <property type="match status" value="1"/>
</dbReference>
<evidence type="ECO:0000256" key="2">
    <source>
        <dbReference type="ARBA" id="ARBA00022448"/>
    </source>
</evidence>